<dbReference type="PANTHER" id="PTHR11439">
    <property type="entry name" value="GAG-POL-RELATED RETROTRANSPOSON"/>
    <property type="match status" value="1"/>
</dbReference>
<organism evidence="1 2">
    <name type="scientific">Artemisia annua</name>
    <name type="common">Sweet wormwood</name>
    <dbReference type="NCBI Taxonomy" id="35608"/>
    <lineage>
        <taxon>Eukaryota</taxon>
        <taxon>Viridiplantae</taxon>
        <taxon>Streptophyta</taxon>
        <taxon>Embryophyta</taxon>
        <taxon>Tracheophyta</taxon>
        <taxon>Spermatophyta</taxon>
        <taxon>Magnoliopsida</taxon>
        <taxon>eudicotyledons</taxon>
        <taxon>Gunneridae</taxon>
        <taxon>Pentapetalae</taxon>
        <taxon>asterids</taxon>
        <taxon>campanulids</taxon>
        <taxon>Asterales</taxon>
        <taxon>Asteraceae</taxon>
        <taxon>Asteroideae</taxon>
        <taxon>Anthemideae</taxon>
        <taxon>Artemisiinae</taxon>
        <taxon>Artemisia</taxon>
    </lineage>
</organism>
<evidence type="ECO:0000313" key="2">
    <source>
        <dbReference type="Proteomes" id="UP000245207"/>
    </source>
</evidence>
<name>A0A2U1P8T4_ARTAN</name>
<comment type="caution">
    <text evidence="1">The sequence shown here is derived from an EMBL/GenBank/DDBJ whole genome shotgun (WGS) entry which is preliminary data.</text>
</comment>
<reference evidence="1 2" key="1">
    <citation type="journal article" date="2018" name="Mol. Plant">
        <title>The genome of Artemisia annua provides insight into the evolution of Asteraceae family and artemisinin biosynthesis.</title>
        <authorList>
            <person name="Shen Q."/>
            <person name="Zhang L."/>
            <person name="Liao Z."/>
            <person name="Wang S."/>
            <person name="Yan T."/>
            <person name="Shi P."/>
            <person name="Liu M."/>
            <person name="Fu X."/>
            <person name="Pan Q."/>
            <person name="Wang Y."/>
            <person name="Lv Z."/>
            <person name="Lu X."/>
            <person name="Zhang F."/>
            <person name="Jiang W."/>
            <person name="Ma Y."/>
            <person name="Chen M."/>
            <person name="Hao X."/>
            <person name="Li L."/>
            <person name="Tang Y."/>
            <person name="Lv G."/>
            <person name="Zhou Y."/>
            <person name="Sun X."/>
            <person name="Brodelius P.E."/>
            <person name="Rose J.K.C."/>
            <person name="Tang K."/>
        </authorList>
    </citation>
    <scope>NUCLEOTIDE SEQUENCE [LARGE SCALE GENOMIC DNA]</scope>
    <source>
        <strain evidence="2">cv. Huhao1</strain>
        <tissue evidence="1">Leaf</tissue>
    </source>
</reference>
<sequence>MALNKLQDSGFLNCLLNCYHLVLIGQKQTILCSSNHTLHLLQQCLFMLITGSKVSEIQPLKSQLSSHFLMKDLGELNYFLGLEVCRSDLTNWASCPMTRRSTDGYCISHLFHGNLRSVSEEAEYRAMALTCCEVTWLVTLLKDLGIKDLGPVDLKCDN</sequence>
<gene>
    <name evidence="1" type="ORF">CTI12_AA180700</name>
</gene>
<proteinExistence type="predicted"/>
<dbReference type="PANTHER" id="PTHR11439:SF498">
    <property type="entry name" value="DNAK FAMILY PROTEIN"/>
    <property type="match status" value="1"/>
</dbReference>
<evidence type="ECO:0000313" key="1">
    <source>
        <dbReference type="EMBL" id="PWA82163.1"/>
    </source>
</evidence>
<keyword evidence="2" id="KW-1185">Reference proteome</keyword>
<dbReference type="CDD" id="cd09272">
    <property type="entry name" value="RNase_HI_RT_Ty1"/>
    <property type="match status" value="1"/>
</dbReference>
<dbReference type="EMBL" id="PKPP01001503">
    <property type="protein sequence ID" value="PWA82163.1"/>
    <property type="molecule type" value="Genomic_DNA"/>
</dbReference>
<evidence type="ECO:0008006" key="3">
    <source>
        <dbReference type="Google" id="ProtNLM"/>
    </source>
</evidence>
<dbReference type="STRING" id="35608.A0A2U1P8T4"/>
<dbReference type="AlphaFoldDB" id="A0A2U1P8T4"/>
<dbReference type="Proteomes" id="UP000245207">
    <property type="component" value="Unassembled WGS sequence"/>
</dbReference>
<accession>A0A2U1P8T4</accession>
<dbReference type="OrthoDB" id="1426677at2759"/>
<protein>
    <recommendedName>
        <fullName evidence="3">Reverse transcriptase Ty1/copia-type domain-containing protein</fullName>
    </recommendedName>
</protein>